<accession>A0AAW0BCJ1</accession>
<keyword evidence="2" id="KW-1185">Reference proteome</keyword>
<evidence type="ECO:0000313" key="2">
    <source>
        <dbReference type="Proteomes" id="UP001362999"/>
    </source>
</evidence>
<organism evidence="1 2">
    <name type="scientific">Favolaschia claudopus</name>
    <dbReference type="NCBI Taxonomy" id="2862362"/>
    <lineage>
        <taxon>Eukaryota</taxon>
        <taxon>Fungi</taxon>
        <taxon>Dikarya</taxon>
        <taxon>Basidiomycota</taxon>
        <taxon>Agaricomycotina</taxon>
        <taxon>Agaricomycetes</taxon>
        <taxon>Agaricomycetidae</taxon>
        <taxon>Agaricales</taxon>
        <taxon>Marasmiineae</taxon>
        <taxon>Mycenaceae</taxon>
        <taxon>Favolaschia</taxon>
    </lineage>
</organism>
<gene>
    <name evidence="1" type="ORF">R3P38DRAFT_3194846</name>
</gene>
<proteinExistence type="predicted"/>
<evidence type="ECO:0000313" key="1">
    <source>
        <dbReference type="EMBL" id="KAK7024126.1"/>
    </source>
</evidence>
<dbReference type="AlphaFoldDB" id="A0AAW0BCJ1"/>
<dbReference type="Proteomes" id="UP001362999">
    <property type="component" value="Unassembled WGS sequence"/>
</dbReference>
<name>A0AAW0BCJ1_9AGAR</name>
<reference evidence="1 2" key="1">
    <citation type="journal article" date="2024" name="J Genomics">
        <title>Draft genome sequencing and assembly of Favolaschia claudopus CIRM-BRFM 2984 isolated from oak limbs.</title>
        <authorList>
            <person name="Navarro D."/>
            <person name="Drula E."/>
            <person name="Chaduli D."/>
            <person name="Cazenave R."/>
            <person name="Ahrendt S."/>
            <person name="Wang J."/>
            <person name="Lipzen A."/>
            <person name="Daum C."/>
            <person name="Barry K."/>
            <person name="Grigoriev I.V."/>
            <person name="Favel A."/>
            <person name="Rosso M.N."/>
            <person name="Martin F."/>
        </authorList>
    </citation>
    <scope>NUCLEOTIDE SEQUENCE [LARGE SCALE GENOMIC DNA]</scope>
    <source>
        <strain evidence="1 2">CIRM-BRFM 2984</strain>
    </source>
</reference>
<protein>
    <submittedName>
        <fullName evidence="1">Uncharacterized protein</fullName>
    </submittedName>
</protein>
<comment type="caution">
    <text evidence="1">The sequence shown here is derived from an EMBL/GenBank/DDBJ whole genome shotgun (WGS) entry which is preliminary data.</text>
</comment>
<sequence length="295" mass="32238">MSLFDPTRILFLPTPGRRQAAASRNLFASVRLIPYDIRSGQKENLFAGCPFEAPPRLLAFLYQFGLFGHPLRGRSSPLTSDRGSPYVGATVSLPRLQDASPGSVRFHRTRGCFGLVCHFLNAAVLSYPPFWTALRIDMWSTKYSVDHSLARNAGRPMTVIVVDSDPSVTCDADDDSMSFNPGTRSIHFISAFDASLGTVRLWSSLTILSPYPSTVEYLFSLIHSPPALALSGVRVACLPWIPGPHCIVVGPALNPSALTHLRFEGFGVYKFPIASCVSLQVLRLVDLPIEAPSFA</sequence>
<dbReference type="EMBL" id="JAWWNJ010000035">
    <property type="protein sequence ID" value="KAK7024126.1"/>
    <property type="molecule type" value="Genomic_DNA"/>
</dbReference>